<evidence type="ECO:0000313" key="2">
    <source>
        <dbReference type="EMBL" id="GHH64075.1"/>
    </source>
</evidence>
<reference evidence="2" key="2">
    <citation type="submission" date="2020-09" db="EMBL/GenBank/DDBJ databases">
        <authorList>
            <person name="Sun Q."/>
            <person name="Ohkuma M."/>
        </authorList>
    </citation>
    <scope>NUCLEOTIDE SEQUENCE</scope>
    <source>
        <strain evidence="2">JCM 4646</strain>
    </source>
</reference>
<dbReference type="AlphaFoldDB" id="A0A919FFY2"/>
<sequence length="163" mass="16037">MRSPDGVRPLVTAGVVVVAAAAVAVAAVIPVRDGPPGTTGLVALLAFAMALMTGIAVSGAPERARAEAAAGTGAGTAEMVARQPARREAGLPPPAPAEEVPPQRGRCFGCVRLAAVTGAGVLARGGVEVPLYVCSSCLEHLEAWHAAQLAAAGADRTGAGFAP</sequence>
<feature type="transmembrane region" description="Helical" evidence="1">
    <location>
        <begin position="36"/>
        <end position="57"/>
    </location>
</feature>
<evidence type="ECO:0000256" key="1">
    <source>
        <dbReference type="SAM" id="Phobius"/>
    </source>
</evidence>
<evidence type="ECO:0000313" key="3">
    <source>
        <dbReference type="Proteomes" id="UP000617734"/>
    </source>
</evidence>
<gene>
    <name evidence="2" type="ORF">GCM10018781_14520</name>
</gene>
<name>A0A919FFY2_9ACTN</name>
<keyword evidence="1" id="KW-0472">Membrane</keyword>
<keyword evidence="3" id="KW-1185">Reference proteome</keyword>
<organism evidence="2 3">
    <name type="scientific">Kitasatospora indigofera</name>
    <dbReference type="NCBI Taxonomy" id="67307"/>
    <lineage>
        <taxon>Bacteria</taxon>
        <taxon>Bacillati</taxon>
        <taxon>Actinomycetota</taxon>
        <taxon>Actinomycetes</taxon>
        <taxon>Kitasatosporales</taxon>
        <taxon>Streptomycetaceae</taxon>
        <taxon>Kitasatospora</taxon>
    </lineage>
</organism>
<dbReference type="GeneID" id="95351949"/>
<keyword evidence="1" id="KW-0812">Transmembrane</keyword>
<reference evidence="2" key="1">
    <citation type="journal article" date="2014" name="Int. J. Syst. Evol. Microbiol.">
        <title>Complete genome sequence of Corynebacterium casei LMG S-19264T (=DSM 44701T), isolated from a smear-ripened cheese.</title>
        <authorList>
            <consortium name="US DOE Joint Genome Institute (JGI-PGF)"/>
            <person name="Walter F."/>
            <person name="Albersmeier A."/>
            <person name="Kalinowski J."/>
            <person name="Ruckert C."/>
        </authorList>
    </citation>
    <scope>NUCLEOTIDE SEQUENCE</scope>
    <source>
        <strain evidence="2">JCM 4646</strain>
    </source>
</reference>
<dbReference type="EMBL" id="BNBO01000005">
    <property type="protein sequence ID" value="GHH64075.1"/>
    <property type="molecule type" value="Genomic_DNA"/>
</dbReference>
<dbReference type="RefSeq" id="WP_190209955.1">
    <property type="nucleotide sequence ID" value="NZ_BNBO01000005.1"/>
</dbReference>
<protein>
    <submittedName>
        <fullName evidence="2">Uncharacterized protein</fullName>
    </submittedName>
</protein>
<dbReference type="Proteomes" id="UP000617734">
    <property type="component" value="Unassembled WGS sequence"/>
</dbReference>
<keyword evidence="1" id="KW-1133">Transmembrane helix</keyword>
<proteinExistence type="predicted"/>
<comment type="caution">
    <text evidence="2">The sequence shown here is derived from an EMBL/GenBank/DDBJ whole genome shotgun (WGS) entry which is preliminary data.</text>
</comment>
<accession>A0A919FFY2</accession>